<dbReference type="InterPro" id="IPR036291">
    <property type="entry name" value="NAD(P)-bd_dom_sf"/>
</dbReference>
<dbReference type="RefSeq" id="WP_143596113.1">
    <property type="nucleotide sequence ID" value="NZ_FWZX01000001.1"/>
</dbReference>
<reference evidence="1 2" key="1">
    <citation type="submission" date="2017-04" db="EMBL/GenBank/DDBJ databases">
        <authorList>
            <person name="Afonso C.L."/>
            <person name="Miller P.J."/>
            <person name="Scott M.A."/>
            <person name="Spackman E."/>
            <person name="Goraichik I."/>
            <person name="Dimitrov K.M."/>
            <person name="Suarez D.L."/>
            <person name="Swayne D.E."/>
        </authorList>
    </citation>
    <scope>NUCLEOTIDE SEQUENCE [LARGE SCALE GENOMIC DNA]</scope>
    <source>
        <strain evidence="1 2">USBA 355</strain>
    </source>
</reference>
<proteinExistence type="predicted"/>
<dbReference type="STRING" id="560819.SAMN05428998_101139"/>
<dbReference type="Gene3D" id="3.40.50.720">
    <property type="entry name" value="NAD(P)-binding Rossmann-like Domain"/>
    <property type="match status" value="1"/>
</dbReference>
<dbReference type="EMBL" id="FWZX01000001">
    <property type="protein sequence ID" value="SME88778.1"/>
    <property type="molecule type" value="Genomic_DNA"/>
</dbReference>
<gene>
    <name evidence="1" type="ORF">SAMN05428998_101139</name>
</gene>
<organism evidence="1 2">
    <name type="scientific">Tistlia consotensis USBA 355</name>
    <dbReference type="NCBI Taxonomy" id="560819"/>
    <lineage>
        <taxon>Bacteria</taxon>
        <taxon>Pseudomonadati</taxon>
        <taxon>Pseudomonadota</taxon>
        <taxon>Alphaproteobacteria</taxon>
        <taxon>Rhodospirillales</taxon>
        <taxon>Rhodovibrionaceae</taxon>
        <taxon>Tistlia</taxon>
    </lineage>
</organism>
<dbReference type="SUPFAM" id="SSF51735">
    <property type="entry name" value="NAD(P)-binding Rossmann-fold domains"/>
    <property type="match status" value="1"/>
</dbReference>
<evidence type="ECO:0000313" key="1">
    <source>
        <dbReference type="EMBL" id="SME88778.1"/>
    </source>
</evidence>
<keyword evidence="2" id="KW-1185">Reference proteome</keyword>
<dbReference type="Proteomes" id="UP000192917">
    <property type="component" value="Unassembled WGS sequence"/>
</dbReference>
<sequence>MAKPTLMIFGLGNVGGQVLEFLARVPNLGWRVVTAGRDAERGLRKTRSAIFGASYLGLYPDIGFQRADLTDVAATAALMSAVRPDIVVNAASSAAWWLRDLLPPAIRRDLVSLGPGIWSAAHMAPAFSLMRAIEKSGTAPLYLNVSYPDVVNVALCKAGPGPSVGVGNIDLLVPAIQHVAARRLGVPMRHIVPYIVAHNHHSYGVLTRGTTDGHDFFLKIVLAGTDVTDRFDRERLMAEVAETSSIPEAAGASALAAGSLCKVLLAIMTDSGERSHIPGPNGLPGGYPAVLGAGGAQLMLPASLGLDEAIAINEEGQRAEGVETIGGDGRIVFTEAARRVLRDSFDLDIEGFAPAESQRVAAQVDRSLKALGARYGLHS</sequence>
<dbReference type="AlphaFoldDB" id="A0A1Y6B4D7"/>
<evidence type="ECO:0000313" key="2">
    <source>
        <dbReference type="Proteomes" id="UP000192917"/>
    </source>
</evidence>
<name>A0A1Y6B4D7_9PROT</name>
<protein>
    <submittedName>
        <fullName evidence="1">Saccharopine dehydrogenase NADP binding domain-containing protein</fullName>
    </submittedName>
</protein>
<accession>A0A1Y6B4D7</accession>